<dbReference type="Proteomes" id="UP000594220">
    <property type="component" value="Unplaced"/>
</dbReference>
<evidence type="ECO:0000313" key="2">
    <source>
        <dbReference type="Proteomes" id="UP000594220"/>
    </source>
</evidence>
<organism evidence="1 2">
    <name type="scientific">Crocodylus porosus</name>
    <name type="common">Saltwater crocodile</name>
    <name type="synonym">Estuarine crocodile</name>
    <dbReference type="NCBI Taxonomy" id="8502"/>
    <lineage>
        <taxon>Eukaryota</taxon>
        <taxon>Metazoa</taxon>
        <taxon>Chordata</taxon>
        <taxon>Craniata</taxon>
        <taxon>Vertebrata</taxon>
        <taxon>Euteleostomi</taxon>
        <taxon>Archelosauria</taxon>
        <taxon>Archosauria</taxon>
        <taxon>Crocodylia</taxon>
        <taxon>Longirostres</taxon>
        <taxon>Crocodylidae</taxon>
        <taxon>Crocodylus</taxon>
    </lineage>
</organism>
<dbReference type="Gene3D" id="2.60.40.1930">
    <property type="match status" value="2"/>
</dbReference>
<dbReference type="AlphaFoldDB" id="A0A7M4F127"/>
<reference evidence="1" key="1">
    <citation type="submission" date="2025-08" db="UniProtKB">
        <authorList>
            <consortium name="Ensembl"/>
        </authorList>
    </citation>
    <scope>IDENTIFICATION</scope>
</reference>
<accession>A0A7M4F127</accession>
<dbReference type="PANTHER" id="PTHR11412">
    <property type="entry name" value="MACROGLOBULIN / COMPLEMENT"/>
    <property type="match status" value="1"/>
</dbReference>
<proteinExistence type="predicted"/>
<dbReference type="PANTHER" id="PTHR11412:SF185">
    <property type="entry name" value="ALPHA-2-MACROGLOBULIN-LIKE PROTEIN 1"/>
    <property type="match status" value="1"/>
</dbReference>
<protein>
    <submittedName>
        <fullName evidence="1">Uncharacterized protein</fullName>
    </submittedName>
</protein>
<reference evidence="1" key="2">
    <citation type="submission" date="2025-09" db="UniProtKB">
        <authorList>
            <consortium name="Ensembl"/>
        </authorList>
    </citation>
    <scope>IDENTIFICATION</scope>
</reference>
<name>A0A7M4F127_CROPO</name>
<dbReference type="GeneTree" id="ENSGT00940000163990"/>
<sequence length="232" mass="25738">MGQVCSLVVCSALTPPRECCLLLRCDADCITGPSTHGLELFGSPYSLSSREQWREIPADLPLQYVVVIPAIIHHPSQEKFCIHLSFLPKTVCLAITPEMKIQNHTLVEKDVEKPDSMFPCIWKAEEVAFVHVLIHSGDTVGFESHKKVLVRDRKEKLLIEMDKPFYKPGETVKFRIVSLDEEFKAIDKVVSVSSLFQEAGASSILPPGTVCAAIITPLPAVSKAREDTVRSL</sequence>
<dbReference type="InterPro" id="IPR050473">
    <property type="entry name" value="A2M/Complement_sys"/>
</dbReference>
<dbReference type="Ensembl" id="ENSCPRT00005020947.1">
    <property type="protein sequence ID" value="ENSCPRP00005017901.1"/>
    <property type="gene ID" value="ENSCPRG00005012483.1"/>
</dbReference>
<keyword evidence="2" id="KW-1185">Reference proteome</keyword>
<evidence type="ECO:0000313" key="1">
    <source>
        <dbReference type="Ensembl" id="ENSCPRP00005017901.1"/>
    </source>
</evidence>